<keyword evidence="3" id="KW-1185">Reference proteome</keyword>
<dbReference type="PANTHER" id="PTHR34144">
    <property type="entry name" value="CHROMOSOME 8, WHOLE GENOME SHOTGUN SEQUENCE"/>
    <property type="match status" value="1"/>
</dbReference>
<evidence type="ECO:0000256" key="1">
    <source>
        <dbReference type="SAM" id="MobiDB-lite"/>
    </source>
</evidence>
<dbReference type="RefSeq" id="XP_008077190.1">
    <property type="nucleotide sequence ID" value="XM_008078999.1"/>
</dbReference>
<sequence length="489" mass="55417">MLFPRQFRRYRKRASIFLLVTFLFDTLYILYSQPQPKRTDKLSPSLVGKKIFIASIARNSEYMLRLYWNTALVSLCTFLGPQNVYVSIVESGSLENTKGALIDLKTELDKIGVDNRIILGEDAVKQVEMLETTPEEGKRQGWIFTGNGTDGWEKRRIPHLAALRNKAMEPLVENEDQKWDRLLWINDVIFTNEDIATLLSTRDGNYAAACALDFSRSANYYYDTFALRDSSGHETLSGTYPYFSSSKSLSALSKLAPIPVQSCWNGVVAFDASPFYQRSAEPDSSYYETHDPISEAGRDPNAHSQAQGGMSNHGLKARGLSSSPQTPLQFRGIPDSLAKWHVEGSECCLIHSDNPLRAKKGIWMNPNVRVTFNESTYPLVNPNQLIPDSVALRDEAIANTISRSRGPEGSAVRRGRWPGLSELFWGRWGNRIGRWFGWLAVIGKESVMSNRVEEWKKDGRKEGETREEPGRECLINEMQVLYQNGWIHR</sequence>
<name>S3DDA0_GLAL2</name>
<dbReference type="STRING" id="1116229.S3DDA0"/>
<reference evidence="2 3" key="1">
    <citation type="journal article" date="2013" name="BMC Genomics">
        <title>Genomics-driven discovery of the pneumocandin biosynthetic gene cluster in the fungus Glarea lozoyensis.</title>
        <authorList>
            <person name="Chen L."/>
            <person name="Yue Q."/>
            <person name="Zhang X."/>
            <person name="Xiang M."/>
            <person name="Wang C."/>
            <person name="Li S."/>
            <person name="Che Y."/>
            <person name="Ortiz-Lopez F.J."/>
            <person name="Bills G.F."/>
            <person name="Liu X."/>
            <person name="An Z."/>
        </authorList>
    </citation>
    <scope>NUCLEOTIDE SEQUENCE [LARGE SCALE GENOMIC DNA]</scope>
    <source>
        <strain evidence="3">ATCC 20868 / MF5171</strain>
    </source>
</reference>
<dbReference type="GeneID" id="19464764"/>
<gene>
    <name evidence="2" type="ORF">GLAREA_05710</name>
</gene>
<dbReference type="HOGENOM" id="CLU_040564_1_0_1"/>
<dbReference type="KEGG" id="glz:GLAREA_05710"/>
<dbReference type="Proteomes" id="UP000016922">
    <property type="component" value="Unassembled WGS sequence"/>
</dbReference>
<feature type="compositionally biased region" description="Basic and acidic residues" evidence="1">
    <location>
        <begin position="288"/>
        <end position="301"/>
    </location>
</feature>
<proteinExistence type="predicted"/>
<feature type="region of interest" description="Disordered" evidence="1">
    <location>
        <begin position="283"/>
        <end position="328"/>
    </location>
</feature>
<organism evidence="2 3">
    <name type="scientific">Glarea lozoyensis (strain ATCC 20868 / MF5171)</name>
    <dbReference type="NCBI Taxonomy" id="1116229"/>
    <lineage>
        <taxon>Eukaryota</taxon>
        <taxon>Fungi</taxon>
        <taxon>Dikarya</taxon>
        <taxon>Ascomycota</taxon>
        <taxon>Pezizomycotina</taxon>
        <taxon>Leotiomycetes</taxon>
        <taxon>Helotiales</taxon>
        <taxon>Helotiaceae</taxon>
        <taxon>Glarea</taxon>
    </lineage>
</organism>
<dbReference type="eggNOG" id="ENOG502RJAT">
    <property type="taxonomic scope" value="Eukaryota"/>
</dbReference>
<dbReference type="OrthoDB" id="262547at2759"/>
<evidence type="ECO:0000313" key="2">
    <source>
        <dbReference type="EMBL" id="EPE36372.1"/>
    </source>
</evidence>
<dbReference type="EMBL" id="KE145353">
    <property type="protein sequence ID" value="EPE36372.1"/>
    <property type="molecule type" value="Genomic_DNA"/>
</dbReference>
<evidence type="ECO:0000313" key="3">
    <source>
        <dbReference type="Proteomes" id="UP000016922"/>
    </source>
</evidence>
<accession>S3DDA0</accession>
<protein>
    <submittedName>
        <fullName evidence="2">Uncharacterized protein</fullName>
    </submittedName>
</protein>
<dbReference type="AlphaFoldDB" id="S3DDA0"/>
<dbReference type="OMA" id="GWEMRRI"/>
<dbReference type="InterPro" id="IPR021047">
    <property type="entry name" value="Mannosyltransferase_CMT1"/>
</dbReference>
<dbReference type="Pfam" id="PF11735">
    <property type="entry name" value="CAP59_mtransfer"/>
    <property type="match status" value="1"/>
</dbReference>
<dbReference type="PANTHER" id="PTHR34144:SF7">
    <property type="entry name" value="EXPORT PROTEIN (CAP59), PUTATIVE (AFU_ORTHOLOGUE AFUA_7G05020)-RELATED"/>
    <property type="match status" value="1"/>
</dbReference>